<feature type="transmembrane region" description="Helical" evidence="1">
    <location>
        <begin position="154"/>
        <end position="175"/>
    </location>
</feature>
<protein>
    <submittedName>
        <fullName evidence="2">Uncharacterized protein</fullName>
    </submittedName>
</protein>
<feature type="transmembrane region" description="Helical" evidence="1">
    <location>
        <begin position="442"/>
        <end position="465"/>
    </location>
</feature>
<reference evidence="2 3" key="1">
    <citation type="submission" date="2020-08" db="EMBL/GenBank/DDBJ databases">
        <title>Sequencing the genomes of 1000 actinobacteria strains.</title>
        <authorList>
            <person name="Klenk H.-P."/>
        </authorList>
    </citation>
    <scope>NUCLEOTIDE SEQUENCE [LARGE SCALE GENOMIC DNA]</scope>
    <source>
        <strain evidence="2 3">DSM 23694</strain>
    </source>
</reference>
<evidence type="ECO:0000313" key="3">
    <source>
        <dbReference type="Proteomes" id="UP000523863"/>
    </source>
</evidence>
<keyword evidence="1" id="KW-0472">Membrane</keyword>
<organism evidence="2 3">
    <name type="scientific">Neomicrococcus lactis</name>
    <dbReference type="NCBI Taxonomy" id="732241"/>
    <lineage>
        <taxon>Bacteria</taxon>
        <taxon>Bacillati</taxon>
        <taxon>Actinomycetota</taxon>
        <taxon>Actinomycetes</taxon>
        <taxon>Micrococcales</taxon>
        <taxon>Micrococcaceae</taxon>
        <taxon>Neomicrococcus</taxon>
    </lineage>
</organism>
<sequence>MMVGISLAITAIATVLLVMLYSMALANQSAEEVDEWITSALVMLGIAGMLGGISPSSLVSAFDQKDTKLLVKAGLTARDLLLGRAWFTQMFTWLVILVGFHLSLCIARLMVNLAPFDLRIFAASLLVLGAGQASYFVSVALFRFIMRLPPVCVAPALTLTGIVSPLILVGALTAVSPTLRELAGASSDISGFLGSVKDHAAVEAVIGALGDPSKVILVLLVSFALVVGCVVMSRSTASFSTSVVARGIGTGHRWRVGRPFARTMLRASLDKDLRLMFRRGLPFWQMIEDIVALAPTLVLIVSAGYVAGGVDNEILPLLTTLVNAGIVVVTIAMCSEALVPLVSSDSDGALVRLFRSEQGAMRRYLSAKAATSAAVLAGLGFLAVCSIQVLAPWPGLSFLTAAVMASIAAAVEAVIVVVGTAKQPAIHQREFGTSEVEPSVRLAGGMGTAISVAFFSPLVLGMSLVPLSGQWQFFVALAGVLPLSMWSAKMLVRFSSREVKPVYRQASIVTTKLTGV</sequence>
<feature type="transmembrane region" description="Helical" evidence="1">
    <location>
        <begin position="471"/>
        <end position="492"/>
    </location>
</feature>
<feature type="transmembrane region" description="Helical" evidence="1">
    <location>
        <begin position="364"/>
        <end position="390"/>
    </location>
</feature>
<evidence type="ECO:0000313" key="2">
    <source>
        <dbReference type="EMBL" id="MBB5598547.1"/>
    </source>
</evidence>
<keyword evidence="1" id="KW-1133">Transmembrane helix</keyword>
<feature type="transmembrane region" description="Helical" evidence="1">
    <location>
        <begin position="36"/>
        <end position="62"/>
    </location>
</feature>
<dbReference type="RefSeq" id="WP_183642392.1">
    <property type="nucleotide sequence ID" value="NZ_JACHBL010000001.1"/>
</dbReference>
<dbReference type="AlphaFoldDB" id="A0A7W8YBS5"/>
<gene>
    <name evidence="2" type="ORF">BKA12_001627</name>
</gene>
<feature type="transmembrane region" description="Helical" evidence="1">
    <location>
        <begin position="396"/>
        <end position="421"/>
    </location>
</feature>
<feature type="transmembrane region" description="Helical" evidence="1">
    <location>
        <begin position="91"/>
        <end position="114"/>
    </location>
</feature>
<feature type="transmembrane region" description="Helical" evidence="1">
    <location>
        <begin position="314"/>
        <end position="343"/>
    </location>
</feature>
<proteinExistence type="predicted"/>
<accession>A0A7W8YBS5</accession>
<name>A0A7W8YBS5_9MICC</name>
<feature type="transmembrane region" description="Helical" evidence="1">
    <location>
        <begin position="286"/>
        <end position="308"/>
    </location>
</feature>
<keyword evidence="3" id="KW-1185">Reference proteome</keyword>
<comment type="caution">
    <text evidence="2">The sequence shown here is derived from an EMBL/GenBank/DDBJ whole genome shotgun (WGS) entry which is preliminary data.</text>
</comment>
<feature type="transmembrane region" description="Helical" evidence="1">
    <location>
        <begin position="120"/>
        <end position="142"/>
    </location>
</feature>
<dbReference type="Proteomes" id="UP000523863">
    <property type="component" value="Unassembled WGS sequence"/>
</dbReference>
<feature type="transmembrane region" description="Helical" evidence="1">
    <location>
        <begin position="215"/>
        <end position="232"/>
    </location>
</feature>
<keyword evidence="1" id="KW-0812">Transmembrane</keyword>
<dbReference type="EMBL" id="JACHBL010000001">
    <property type="protein sequence ID" value="MBB5598547.1"/>
    <property type="molecule type" value="Genomic_DNA"/>
</dbReference>
<evidence type="ECO:0000256" key="1">
    <source>
        <dbReference type="SAM" id="Phobius"/>
    </source>
</evidence>